<feature type="transmembrane region" description="Helical" evidence="13">
    <location>
        <begin position="48"/>
        <end position="68"/>
    </location>
</feature>
<dbReference type="PIRSF" id="PIRSF006603">
    <property type="entry name" value="DinF"/>
    <property type="match status" value="1"/>
</dbReference>
<evidence type="ECO:0000256" key="11">
    <source>
        <dbReference type="ARBA" id="ARBA00023136"/>
    </source>
</evidence>
<evidence type="ECO:0000256" key="4">
    <source>
        <dbReference type="ARBA" id="ARBA00020268"/>
    </source>
</evidence>
<dbReference type="AlphaFoldDB" id="A0A9W5Y0I0"/>
<reference evidence="14" key="1">
    <citation type="journal article" date="2023" name="Int. J. Syst. Evol. Microbiol.">
        <title>&lt;i&gt;Clostridium folliculivorans&lt;/i&gt; sp. nov., isolated from soil samples of an organic paddy in Japan.</title>
        <authorList>
            <person name="Tazawa J."/>
            <person name="Kobayashi H."/>
            <person name="Tanizawa Y."/>
            <person name="Uchino A."/>
            <person name="Tanaka F."/>
            <person name="Urashima Y."/>
            <person name="Miura S."/>
            <person name="Sakamoto M."/>
            <person name="Ohkuma M."/>
            <person name="Tohno M."/>
        </authorList>
    </citation>
    <scope>NUCLEOTIDE SEQUENCE</scope>
    <source>
        <strain evidence="14">D1-1</strain>
    </source>
</reference>
<feature type="transmembrane region" description="Helical" evidence="13">
    <location>
        <begin position="12"/>
        <end position="36"/>
    </location>
</feature>
<dbReference type="InterPro" id="IPR048279">
    <property type="entry name" value="MdtK-like"/>
</dbReference>
<dbReference type="GO" id="GO:0005886">
    <property type="term" value="C:plasma membrane"/>
    <property type="evidence" value="ECO:0007669"/>
    <property type="project" value="UniProtKB-SubCell"/>
</dbReference>
<keyword evidence="8 13" id="KW-0812">Transmembrane</keyword>
<gene>
    <name evidence="14" type="primary">yeeO</name>
    <name evidence="14" type="ORF">CFOLD11_11000</name>
</gene>
<comment type="function">
    <text evidence="1">Multidrug efflux pump.</text>
</comment>
<dbReference type="PANTHER" id="PTHR43298:SF2">
    <property type="entry name" value="FMN_FAD EXPORTER YEEO-RELATED"/>
    <property type="match status" value="1"/>
</dbReference>
<keyword evidence="15" id="KW-1185">Reference proteome</keyword>
<evidence type="ECO:0000313" key="14">
    <source>
        <dbReference type="EMBL" id="GKU24274.1"/>
    </source>
</evidence>
<evidence type="ECO:0000256" key="9">
    <source>
        <dbReference type="ARBA" id="ARBA00022989"/>
    </source>
</evidence>
<dbReference type="GO" id="GO:0015297">
    <property type="term" value="F:antiporter activity"/>
    <property type="evidence" value="ECO:0007669"/>
    <property type="project" value="UniProtKB-KW"/>
</dbReference>
<evidence type="ECO:0000313" key="15">
    <source>
        <dbReference type="Proteomes" id="UP001057868"/>
    </source>
</evidence>
<evidence type="ECO:0000256" key="7">
    <source>
        <dbReference type="ARBA" id="ARBA00022475"/>
    </source>
</evidence>
<dbReference type="RefSeq" id="WP_261851290.1">
    <property type="nucleotide sequence ID" value="NZ_BQXY01000001.1"/>
</dbReference>
<evidence type="ECO:0000256" key="8">
    <source>
        <dbReference type="ARBA" id="ARBA00022692"/>
    </source>
</evidence>
<protein>
    <recommendedName>
        <fullName evidence="4">Probable multidrug resistance protein NorM</fullName>
    </recommendedName>
    <alternativeName>
        <fullName evidence="12">Multidrug-efflux transporter</fullName>
    </alternativeName>
</protein>
<evidence type="ECO:0000256" key="3">
    <source>
        <dbReference type="ARBA" id="ARBA00010199"/>
    </source>
</evidence>
<feature type="transmembrane region" description="Helical" evidence="13">
    <location>
        <begin position="125"/>
        <end position="149"/>
    </location>
</feature>
<dbReference type="GO" id="GO:0006811">
    <property type="term" value="P:monoatomic ion transport"/>
    <property type="evidence" value="ECO:0007669"/>
    <property type="project" value="UniProtKB-KW"/>
</dbReference>
<dbReference type="NCBIfam" id="TIGR00797">
    <property type="entry name" value="matE"/>
    <property type="match status" value="1"/>
</dbReference>
<dbReference type="Pfam" id="PF01554">
    <property type="entry name" value="MatE"/>
    <property type="match status" value="2"/>
</dbReference>
<feature type="transmembrane region" description="Helical" evidence="13">
    <location>
        <begin position="247"/>
        <end position="266"/>
    </location>
</feature>
<keyword evidence="10" id="KW-0406">Ion transport</keyword>
<comment type="similarity">
    <text evidence="3">Belongs to the multi antimicrobial extrusion (MATE) (TC 2.A.66.1) family.</text>
</comment>
<feature type="transmembrane region" description="Helical" evidence="13">
    <location>
        <begin position="409"/>
        <end position="428"/>
    </location>
</feature>
<dbReference type="GO" id="GO:0042910">
    <property type="term" value="F:xenobiotic transmembrane transporter activity"/>
    <property type="evidence" value="ECO:0007669"/>
    <property type="project" value="InterPro"/>
</dbReference>
<dbReference type="InterPro" id="IPR002528">
    <property type="entry name" value="MATE_fam"/>
</dbReference>
<keyword evidence="6" id="KW-0050">Antiport</keyword>
<keyword evidence="11 13" id="KW-0472">Membrane</keyword>
<feature type="transmembrane region" description="Helical" evidence="13">
    <location>
        <begin position="314"/>
        <end position="334"/>
    </location>
</feature>
<comment type="caution">
    <text evidence="14">The sequence shown here is derived from an EMBL/GenBank/DDBJ whole genome shotgun (WGS) entry which is preliminary data.</text>
</comment>
<keyword evidence="7" id="KW-1003">Cell membrane</keyword>
<feature type="transmembrane region" description="Helical" evidence="13">
    <location>
        <begin position="272"/>
        <end position="293"/>
    </location>
</feature>
<feature type="transmembrane region" description="Helical" evidence="13">
    <location>
        <begin position="161"/>
        <end position="181"/>
    </location>
</feature>
<feature type="transmembrane region" description="Helical" evidence="13">
    <location>
        <begin position="187"/>
        <end position="207"/>
    </location>
</feature>
<dbReference type="InterPro" id="IPR050222">
    <property type="entry name" value="MATE_MdtK"/>
</dbReference>
<dbReference type="EMBL" id="BQXY01000001">
    <property type="protein sequence ID" value="GKU24274.1"/>
    <property type="molecule type" value="Genomic_DNA"/>
</dbReference>
<dbReference type="Proteomes" id="UP001057868">
    <property type="component" value="Unassembled WGS sequence"/>
</dbReference>
<sequence length="441" mass="47997">MFSNRALKKLIIPLFLDQILIITVSIIGTMMVSYAGEAAVSGVSLIDMINMLLINVLAALATGGAVVVSQYIGRKEKEQACFAASQLITVTTVISTGIMLAVLLFNKPLLYTLFGRVDKDVMTAAITYFVISGLSYPFLAVYNSCAALFRSMGNSRIPMTISIVMNVTNVALNAIGIFVFHTGVVGIALAALIARGIAAVIMMYLSLNKNNEIFIRFSEIFSWQGSMIKRILNIAIPNGLENGIVQLGRVLLVSIIALFGTTQIAANGITNSLVGIAISFATAMNLAIVTVVGQCVGAGDYEQASYYNERLTKVSYIGTLIISLAQITLLPMLLSLYTLSPEVRHLTYILVVIHNCFAIFLWPLAFTLPNGLRASGDVRFTMIVSIGSMFILRIALGYILGIAFKMGVIGIWVAMGFDWMLRSIIYIVRFKSGKWKEFKVI</sequence>
<evidence type="ECO:0000256" key="6">
    <source>
        <dbReference type="ARBA" id="ARBA00022449"/>
    </source>
</evidence>
<feature type="transmembrane region" description="Helical" evidence="13">
    <location>
        <begin position="80"/>
        <end position="105"/>
    </location>
</feature>
<feature type="transmembrane region" description="Helical" evidence="13">
    <location>
        <begin position="380"/>
        <end position="403"/>
    </location>
</feature>
<organism evidence="14 15">
    <name type="scientific">Clostridium folliculivorans</name>
    <dbReference type="NCBI Taxonomy" id="2886038"/>
    <lineage>
        <taxon>Bacteria</taxon>
        <taxon>Bacillati</taxon>
        <taxon>Bacillota</taxon>
        <taxon>Clostridia</taxon>
        <taxon>Eubacteriales</taxon>
        <taxon>Clostridiaceae</taxon>
        <taxon>Clostridium</taxon>
    </lineage>
</organism>
<evidence type="ECO:0000256" key="1">
    <source>
        <dbReference type="ARBA" id="ARBA00003408"/>
    </source>
</evidence>
<comment type="subcellular location">
    <subcellularLocation>
        <location evidence="2">Cell membrane</location>
        <topology evidence="2">Multi-pass membrane protein</topology>
    </subcellularLocation>
</comment>
<evidence type="ECO:0000256" key="5">
    <source>
        <dbReference type="ARBA" id="ARBA00022448"/>
    </source>
</evidence>
<feature type="transmembrane region" description="Helical" evidence="13">
    <location>
        <begin position="346"/>
        <end position="368"/>
    </location>
</feature>
<name>A0A9W5Y0I0_9CLOT</name>
<dbReference type="PANTHER" id="PTHR43298">
    <property type="entry name" value="MULTIDRUG RESISTANCE PROTEIN NORM-RELATED"/>
    <property type="match status" value="1"/>
</dbReference>
<evidence type="ECO:0000256" key="10">
    <source>
        <dbReference type="ARBA" id="ARBA00023065"/>
    </source>
</evidence>
<accession>A0A9W5Y0I0</accession>
<evidence type="ECO:0000256" key="12">
    <source>
        <dbReference type="ARBA" id="ARBA00031636"/>
    </source>
</evidence>
<keyword evidence="5" id="KW-0813">Transport</keyword>
<evidence type="ECO:0000256" key="2">
    <source>
        <dbReference type="ARBA" id="ARBA00004651"/>
    </source>
</evidence>
<proteinExistence type="inferred from homology"/>
<dbReference type="CDD" id="cd13137">
    <property type="entry name" value="MATE_NorM_like"/>
    <property type="match status" value="1"/>
</dbReference>
<evidence type="ECO:0000256" key="13">
    <source>
        <dbReference type="SAM" id="Phobius"/>
    </source>
</evidence>
<keyword evidence="9 13" id="KW-1133">Transmembrane helix</keyword>